<gene>
    <name evidence="3" type="ORF">Pa4123_45520</name>
</gene>
<dbReference type="InterPro" id="IPR051924">
    <property type="entry name" value="GST_Kappa/NadH"/>
</dbReference>
<dbReference type="InterPro" id="IPR036249">
    <property type="entry name" value="Thioredoxin-like_sf"/>
</dbReference>
<dbReference type="EMBL" id="BSDI01000022">
    <property type="protein sequence ID" value="GLH99277.1"/>
    <property type="molecule type" value="Genomic_DNA"/>
</dbReference>
<dbReference type="SUPFAM" id="SSF52833">
    <property type="entry name" value="Thioredoxin-like"/>
    <property type="match status" value="1"/>
</dbReference>
<sequence>MAEPRFYFSLRSPYSWLAFRELSTRYSDVAERLEWLPFWEPDRDTDALLVERGGRFPYVEMSRAKHLYVLQDVARLARERGIALRWPVDRAPVWEVPHLAYLVARRHGVGPQYLAAAYRARWERGHDICDRATIRAIGAEIGIDGDELAATADDPALRREGADVLLRGCRDGVFGVPFFIQGRGRFWGLDRLAAFADHLGAAPVPDWATTTVGADLGADSDHAGGCG</sequence>
<dbReference type="EC" id="5.99.1.4" evidence="1"/>
<dbReference type="PANTHER" id="PTHR42943">
    <property type="entry name" value="GLUTATHIONE S-TRANSFERASE KAPPA"/>
    <property type="match status" value="1"/>
</dbReference>
<name>A0ABQ5QZ08_9ACTN</name>
<evidence type="ECO:0000313" key="3">
    <source>
        <dbReference type="EMBL" id="GLH99277.1"/>
    </source>
</evidence>
<dbReference type="GO" id="GO:0016853">
    <property type="term" value="F:isomerase activity"/>
    <property type="evidence" value="ECO:0007669"/>
    <property type="project" value="UniProtKB-KW"/>
</dbReference>
<dbReference type="PIRSF" id="PIRSF006386">
    <property type="entry name" value="HCCAis_GSTk"/>
    <property type="match status" value="1"/>
</dbReference>
<dbReference type="RefSeq" id="WP_281898824.1">
    <property type="nucleotide sequence ID" value="NZ_BSDI01000022.1"/>
</dbReference>
<dbReference type="PANTHER" id="PTHR42943:SF2">
    <property type="entry name" value="GLUTATHIONE S-TRANSFERASE KAPPA 1"/>
    <property type="match status" value="1"/>
</dbReference>
<evidence type="ECO:0000256" key="1">
    <source>
        <dbReference type="PIRNR" id="PIRNR006386"/>
    </source>
</evidence>
<dbReference type="Proteomes" id="UP001144280">
    <property type="component" value="Unassembled WGS sequence"/>
</dbReference>
<reference evidence="3" key="1">
    <citation type="submission" date="2022-12" db="EMBL/GenBank/DDBJ databases">
        <title>New Phytohabitans aurantiacus sp. RD004123 nov., an actinomycete isolated from soil.</title>
        <authorList>
            <person name="Triningsih D.W."/>
            <person name="Harunari E."/>
            <person name="Igarashi Y."/>
        </authorList>
    </citation>
    <scope>NUCLEOTIDE SEQUENCE</scope>
    <source>
        <strain evidence="3">RD004123</strain>
    </source>
</reference>
<protein>
    <recommendedName>
        <fullName evidence="1">2-hydroxychromene-2-carboxylate isomerase</fullName>
        <ecNumber evidence="1">5.99.1.4</ecNumber>
    </recommendedName>
</protein>
<keyword evidence="4" id="KW-1185">Reference proteome</keyword>
<accession>A0ABQ5QZ08</accession>
<organism evidence="3 4">
    <name type="scientific">Phytohabitans aurantiacus</name>
    <dbReference type="NCBI Taxonomy" id="3016789"/>
    <lineage>
        <taxon>Bacteria</taxon>
        <taxon>Bacillati</taxon>
        <taxon>Actinomycetota</taxon>
        <taxon>Actinomycetes</taxon>
        <taxon>Micromonosporales</taxon>
        <taxon>Micromonosporaceae</taxon>
    </lineage>
</organism>
<dbReference type="Gene3D" id="3.40.30.10">
    <property type="entry name" value="Glutaredoxin"/>
    <property type="match status" value="1"/>
</dbReference>
<dbReference type="Pfam" id="PF01323">
    <property type="entry name" value="DSBA"/>
    <property type="match status" value="1"/>
</dbReference>
<proteinExistence type="inferred from homology"/>
<evidence type="ECO:0000259" key="2">
    <source>
        <dbReference type="Pfam" id="PF01323"/>
    </source>
</evidence>
<comment type="similarity">
    <text evidence="1">Belongs to the GST superfamily. NadH family.</text>
</comment>
<dbReference type="InterPro" id="IPR014440">
    <property type="entry name" value="HCCAis_GSTk"/>
</dbReference>
<dbReference type="InterPro" id="IPR001853">
    <property type="entry name" value="DSBA-like_thioredoxin_dom"/>
</dbReference>
<comment type="catalytic activity">
    <reaction evidence="1">
        <text>2-hydroxychromene-2-carboxylate = (3E)-4-(2-hydroxyphenyl)-2-oxobut-3-enoate</text>
        <dbReference type="Rhea" id="RHEA:27401"/>
        <dbReference type="ChEBI" id="CHEBI:59350"/>
        <dbReference type="ChEBI" id="CHEBI:59353"/>
        <dbReference type="EC" id="5.99.1.4"/>
    </reaction>
</comment>
<evidence type="ECO:0000313" key="4">
    <source>
        <dbReference type="Proteomes" id="UP001144280"/>
    </source>
</evidence>
<feature type="domain" description="DSBA-like thioredoxin" evidence="2">
    <location>
        <begin position="6"/>
        <end position="199"/>
    </location>
</feature>
<comment type="caution">
    <text evidence="3">The sequence shown here is derived from an EMBL/GenBank/DDBJ whole genome shotgun (WGS) entry which is preliminary data.</text>
</comment>
<keyword evidence="1 3" id="KW-0413">Isomerase</keyword>